<name>A0A6I3IET5_9MICO</name>
<accession>A0A6I3IET5</accession>
<organism evidence="1 2">
    <name type="scientific">Arsenicicoccus cauae</name>
    <dbReference type="NCBI Taxonomy" id="2663847"/>
    <lineage>
        <taxon>Bacteria</taxon>
        <taxon>Bacillati</taxon>
        <taxon>Actinomycetota</taxon>
        <taxon>Actinomycetes</taxon>
        <taxon>Micrococcales</taxon>
        <taxon>Intrasporangiaceae</taxon>
        <taxon>Arsenicicoccus</taxon>
    </lineage>
</organism>
<gene>
    <name evidence="1" type="ORF">GGG17_09545</name>
</gene>
<dbReference type="AlphaFoldDB" id="A0A6I3IET5"/>
<keyword evidence="2" id="KW-1185">Reference proteome</keyword>
<dbReference type="RefSeq" id="WP_154593472.1">
    <property type="nucleotide sequence ID" value="NZ_CP171001.1"/>
</dbReference>
<protein>
    <submittedName>
        <fullName evidence="1">DUF937 domain-containing protein</fullName>
    </submittedName>
</protein>
<reference evidence="1 2" key="1">
    <citation type="submission" date="2019-11" db="EMBL/GenBank/DDBJ databases">
        <title>Whole genome sequencing identifies a novel species of the genus Arsenicicoccus isolated from human blood.</title>
        <authorList>
            <person name="Jeong J.H."/>
            <person name="Kweon O.J."/>
            <person name="Kim H.R."/>
            <person name="Kim T.-H."/>
            <person name="Ha S.-M."/>
            <person name="Lee M.-K."/>
        </authorList>
    </citation>
    <scope>NUCLEOTIDE SEQUENCE [LARGE SCALE GENOMIC DNA]</scope>
    <source>
        <strain evidence="1 2">MKL-02</strain>
    </source>
</reference>
<dbReference type="EMBL" id="WLVL01000037">
    <property type="protein sequence ID" value="MTB72207.1"/>
    <property type="molecule type" value="Genomic_DNA"/>
</dbReference>
<comment type="caution">
    <text evidence="1">The sequence shown here is derived from an EMBL/GenBank/DDBJ whole genome shotgun (WGS) entry which is preliminary data.</text>
</comment>
<sequence length="203" mass="20299">MTAVDEILRTLPVADLAQQLDARPEDVQHAAAAVLPALLGGLQANAADPAGARSISGALSQHDPRLTDGPVDLGAVDTRDGEAIAAHIFGGNQEQVAQQLGGLQGVGGPLVQRLIPILAPIVMSWLAKQVLGQAGAGGSLGQAQGGGVGDTVLGDILGSVLGSATGQTGMGTQQNADQREARGFDTGTIIRDVLGGLLGAGRR</sequence>
<dbReference type="InterPro" id="IPR009282">
    <property type="entry name" value="DUF937"/>
</dbReference>
<evidence type="ECO:0000313" key="1">
    <source>
        <dbReference type="EMBL" id="MTB72207.1"/>
    </source>
</evidence>
<evidence type="ECO:0000313" key="2">
    <source>
        <dbReference type="Proteomes" id="UP000431092"/>
    </source>
</evidence>
<proteinExistence type="predicted"/>
<dbReference type="Pfam" id="PF06078">
    <property type="entry name" value="DUF937"/>
    <property type="match status" value="1"/>
</dbReference>
<dbReference type="Proteomes" id="UP000431092">
    <property type="component" value="Unassembled WGS sequence"/>
</dbReference>